<dbReference type="Pfam" id="PF00403">
    <property type="entry name" value="HMA"/>
    <property type="match status" value="1"/>
</dbReference>
<dbReference type="Gene3D" id="3.30.70.100">
    <property type="match status" value="1"/>
</dbReference>
<comment type="caution">
    <text evidence="2">The sequence shown here is derived from an EMBL/GenBank/DDBJ whole genome shotgun (WGS) entry which is preliminary data.</text>
</comment>
<evidence type="ECO:0000313" key="3">
    <source>
        <dbReference type="Proteomes" id="UP000886890"/>
    </source>
</evidence>
<dbReference type="InterPro" id="IPR006121">
    <property type="entry name" value="HMA_dom"/>
</dbReference>
<organism evidence="2 3">
    <name type="scientific">Candidatus Fusicatenibacter merdavium</name>
    <dbReference type="NCBI Taxonomy" id="2838600"/>
    <lineage>
        <taxon>Bacteria</taxon>
        <taxon>Bacillati</taxon>
        <taxon>Bacillota</taxon>
        <taxon>Clostridia</taxon>
        <taxon>Lachnospirales</taxon>
        <taxon>Lachnospiraceae</taxon>
        <taxon>Fusicatenibacter</taxon>
    </lineage>
</organism>
<sequence length="123" mass="13886">MGTAIVLLILVVVVIFSIRGYLKKTRYGCCGSGGGEQKVKPDDRNPAHYPYEYEVGVDNMKCQNCAIRVENAFHERDGFLAKVNLKEKRAVVHSKRPVTEDEIREIIRKSGYSVRSVEERKAG</sequence>
<evidence type="ECO:0000313" key="2">
    <source>
        <dbReference type="EMBL" id="HIX77571.1"/>
    </source>
</evidence>
<reference evidence="2" key="1">
    <citation type="journal article" date="2021" name="PeerJ">
        <title>Extensive microbial diversity within the chicken gut microbiome revealed by metagenomics and culture.</title>
        <authorList>
            <person name="Gilroy R."/>
            <person name="Ravi A."/>
            <person name="Getino M."/>
            <person name="Pursley I."/>
            <person name="Horton D.L."/>
            <person name="Alikhan N.F."/>
            <person name="Baker D."/>
            <person name="Gharbi K."/>
            <person name="Hall N."/>
            <person name="Watson M."/>
            <person name="Adriaenssens E.M."/>
            <person name="Foster-Nyarko E."/>
            <person name="Jarju S."/>
            <person name="Secka A."/>
            <person name="Antonio M."/>
            <person name="Oren A."/>
            <person name="Chaudhuri R.R."/>
            <person name="La Ragione R."/>
            <person name="Hildebrand F."/>
            <person name="Pallen M.J."/>
        </authorList>
    </citation>
    <scope>NUCLEOTIDE SEQUENCE</scope>
    <source>
        <strain evidence="2">CHK183-1962</strain>
    </source>
</reference>
<gene>
    <name evidence="2" type="ORF">H9734_08270</name>
</gene>
<dbReference type="PROSITE" id="PS50846">
    <property type="entry name" value="HMA_2"/>
    <property type="match status" value="1"/>
</dbReference>
<dbReference type="SUPFAM" id="SSF55008">
    <property type="entry name" value="HMA, heavy metal-associated domain"/>
    <property type="match status" value="1"/>
</dbReference>
<dbReference type="InterPro" id="IPR036163">
    <property type="entry name" value="HMA_dom_sf"/>
</dbReference>
<dbReference type="AlphaFoldDB" id="A0A9D1XED0"/>
<dbReference type="Proteomes" id="UP000886890">
    <property type="component" value="Unassembled WGS sequence"/>
</dbReference>
<name>A0A9D1XED0_9FIRM</name>
<proteinExistence type="predicted"/>
<dbReference type="GO" id="GO:0046872">
    <property type="term" value="F:metal ion binding"/>
    <property type="evidence" value="ECO:0007669"/>
    <property type="project" value="InterPro"/>
</dbReference>
<feature type="domain" description="HMA" evidence="1">
    <location>
        <begin position="51"/>
        <end position="115"/>
    </location>
</feature>
<reference evidence="2" key="2">
    <citation type="submission" date="2021-04" db="EMBL/GenBank/DDBJ databases">
        <authorList>
            <person name="Gilroy R."/>
        </authorList>
    </citation>
    <scope>NUCLEOTIDE SEQUENCE</scope>
    <source>
        <strain evidence="2">CHK183-1962</strain>
    </source>
</reference>
<evidence type="ECO:0000259" key="1">
    <source>
        <dbReference type="PROSITE" id="PS50846"/>
    </source>
</evidence>
<accession>A0A9D1XED0</accession>
<protein>
    <submittedName>
        <fullName evidence="2">Heavy-metal-associated domain-containing protein</fullName>
    </submittedName>
</protein>
<dbReference type="CDD" id="cd00371">
    <property type="entry name" value="HMA"/>
    <property type="match status" value="1"/>
</dbReference>
<dbReference type="EMBL" id="DXEK01000137">
    <property type="protein sequence ID" value="HIX77571.1"/>
    <property type="molecule type" value="Genomic_DNA"/>
</dbReference>